<dbReference type="InterPro" id="IPR036396">
    <property type="entry name" value="Cyt_P450_sf"/>
</dbReference>
<evidence type="ECO:0008006" key="16">
    <source>
        <dbReference type="Google" id="ProtNLM"/>
    </source>
</evidence>
<evidence type="ECO:0000256" key="9">
    <source>
        <dbReference type="ARBA" id="ARBA00023033"/>
    </source>
</evidence>
<feature type="binding site" description="axial binding residue" evidence="11">
    <location>
        <position position="437"/>
    </location>
    <ligand>
        <name>heme</name>
        <dbReference type="ChEBI" id="CHEBI:30413"/>
    </ligand>
    <ligandPart>
        <name>Fe</name>
        <dbReference type="ChEBI" id="CHEBI:18248"/>
    </ligandPart>
</feature>
<evidence type="ECO:0000313" key="14">
    <source>
        <dbReference type="EMBL" id="KDP32016.1"/>
    </source>
</evidence>
<dbReference type="GO" id="GO:0020037">
    <property type="term" value="F:heme binding"/>
    <property type="evidence" value="ECO:0007669"/>
    <property type="project" value="InterPro"/>
</dbReference>
<keyword evidence="13" id="KW-0732">Signal</keyword>
<dbReference type="AlphaFoldDB" id="A0A067K6Z4"/>
<keyword evidence="5 11" id="KW-0479">Metal-binding</keyword>
<dbReference type="GO" id="GO:0016020">
    <property type="term" value="C:membrane"/>
    <property type="evidence" value="ECO:0007669"/>
    <property type="project" value="UniProtKB-SubCell"/>
</dbReference>
<dbReference type="KEGG" id="jcu:105639786"/>
<evidence type="ECO:0000256" key="4">
    <source>
        <dbReference type="ARBA" id="ARBA00022692"/>
    </source>
</evidence>
<feature type="signal peptide" evidence="13">
    <location>
        <begin position="1"/>
        <end position="25"/>
    </location>
</feature>
<evidence type="ECO:0000256" key="3">
    <source>
        <dbReference type="ARBA" id="ARBA00022617"/>
    </source>
</evidence>
<dbReference type="Pfam" id="PF00067">
    <property type="entry name" value="p450"/>
    <property type="match status" value="1"/>
</dbReference>
<evidence type="ECO:0000256" key="8">
    <source>
        <dbReference type="ARBA" id="ARBA00023004"/>
    </source>
</evidence>
<keyword evidence="8 11" id="KW-0408">Iron</keyword>
<evidence type="ECO:0000313" key="15">
    <source>
        <dbReference type="Proteomes" id="UP000027138"/>
    </source>
</evidence>
<comment type="cofactor">
    <cofactor evidence="11">
        <name>heme</name>
        <dbReference type="ChEBI" id="CHEBI:30413"/>
    </cofactor>
</comment>
<keyword evidence="9 12" id="KW-0503">Monooxygenase</keyword>
<dbReference type="PRINTS" id="PR00463">
    <property type="entry name" value="EP450I"/>
</dbReference>
<dbReference type="GO" id="GO:0005506">
    <property type="term" value="F:iron ion binding"/>
    <property type="evidence" value="ECO:0007669"/>
    <property type="project" value="InterPro"/>
</dbReference>
<evidence type="ECO:0000256" key="2">
    <source>
        <dbReference type="ARBA" id="ARBA00010617"/>
    </source>
</evidence>
<sequence>MEHYTTLYFFSSFLLLFLTLKLYQSKKHGKNLPPSPPSFPIIGHFHLLKNPAHRTLLTLAKKYGPVFLLRFGSRPVIIVTSLSAAEECFTKNDIIFANRPRLLVGKHFGYDSTTMVLAPYGDHWRNLRRIGAIEIFSNHRLNILLSIRKDEIKRLIINLSHNCMQDFSKVELRSRFLELTFNIMIRMIAGKRYYGDDVSDEEEAREFRKIMKEAFAYGDVTNPGDFLPIYNWIDGGAFEKGMIRIAKRCDEFYVGLIDEHRNSKGNLQNTNTMIKHLLSLQESEPEYYTDEVIKGLIQVILFAGTHTSAVTLEWAMANLLNHPNAVRKARDEIENLIGENSLLDEPDLPKLPYLQNIVSETLRLYPTVPLLVPHMSSEDCTVGGYEVPRGTMLLVNAWAIQRDPTLWDDAMSFKPERFDKEGEANKLMPFGLGRRACPGAGLAQRVVGLALGSLIQCFEWERVSDKEEDMLEGGGVTMQKAEPLEAMCKARPLLNKILV</sequence>
<proteinExistence type="inferred from homology"/>
<dbReference type="Gene3D" id="1.10.630.10">
    <property type="entry name" value="Cytochrome P450"/>
    <property type="match status" value="1"/>
</dbReference>
<evidence type="ECO:0000256" key="10">
    <source>
        <dbReference type="ARBA" id="ARBA00023136"/>
    </source>
</evidence>
<dbReference type="GO" id="GO:0004497">
    <property type="term" value="F:monooxygenase activity"/>
    <property type="evidence" value="ECO:0007669"/>
    <property type="project" value="UniProtKB-KW"/>
</dbReference>
<evidence type="ECO:0000256" key="7">
    <source>
        <dbReference type="ARBA" id="ARBA00023002"/>
    </source>
</evidence>
<keyword evidence="7 12" id="KW-0560">Oxidoreductase</keyword>
<dbReference type="OrthoDB" id="1055148at2759"/>
<accession>A0A067K6Z4</accession>
<organism evidence="14 15">
    <name type="scientific">Jatropha curcas</name>
    <name type="common">Barbados nut</name>
    <dbReference type="NCBI Taxonomy" id="180498"/>
    <lineage>
        <taxon>Eukaryota</taxon>
        <taxon>Viridiplantae</taxon>
        <taxon>Streptophyta</taxon>
        <taxon>Embryophyta</taxon>
        <taxon>Tracheophyta</taxon>
        <taxon>Spermatophyta</taxon>
        <taxon>Magnoliopsida</taxon>
        <taxon>eudicotyledons</taxon>
        <taxon>Gunneridae</taxon>
        <taxon>Pentapetalae</taxon>
        <taxon>rosids</taxon>
        <taxon>fabids</taxon>
        <taxon>Malpighiales</taxon>
        <taxon>Euphorbiaceae</taxon>
        <taxon>Crotonoideae</taxon>
        <taxon>Jatropheae</taxon>
        <taxon>Jatropha</taxon>
    </lineage>
</organism>
<dbReference type="CDD" id="cd20653">
    <property type="entry name" value="CYP81"/>
    <property type="match status" value="1"/>
</dbReference>
<keyword evidence="15" id="KW-1185">Reference proteome</keyword>
<evidence type="ECO:0000256" key="12">
    <source>
        <dbReference type="RuleBase" id="RU000461"/>
    </source>
</evidence>
<evidence type="ECO:0000256" key="11">
    <source>
        <dbReference type="PIRSR" id="PIRSR602401-1"/>
    </source>
</evidence>
<dbReference type="Proteomes" id="UP000027138">
    <property type="component" value="Unassembled WGS sequence"/>
</dbReference>
<keyword evidence="3 11" id="KW-0349">Heme</keyword>
<gene>
    <name evidence="14" type="ORF">JCGZ_12477</name>
</gene>
<evidence type="ECO:0000256" key="6">
    <source>
        <dbReference type="ARBA" id="ARBA00022989"/>
    </source>
</evidence>
<evidence type="ECO:0000256" key="5">
    <source>
        <dbReference type="ARBA" id="ARBA00022723"/>
    </source>
</evidence>
<dbReference type="PANTHER" id="PTHR47947:SF62">
    <property type="entry name" value="CYTOCHROME P450, FAMILY 81, SUBFAMILY D, POLYPEPTIDE 5"/>
    <property type="match status" value="1"/>
</dbReference>
<keyword evidence="6" id="KW-1133">Transmembrane helix</keyword>
<keyword evidence="4" id="KW-0812">Transmembrane</keyword>
<dbReference type="PROSITE" id="PS00086">
    <property type="entry name" value="CYTOCHROME_P450"/>
    <property type="match status" value="1"/>
</dbReference>
<evidence type="ECO:0000256" key="13">
    <source>
        <dbReference type="SAM" id="SignalP"/>
    </source>
</evidence>
<dbReference type="PANTHER" id="PTHR47947">
    <property type="entry name" value="CYTOCHROME P450 82C3-RELATED"/>
    <property type="match status" value="1"/>
</dbReference>
<protein>
    <recommendedName>
        <fullName evidence="16">Cytochrome P450</fullName>
    </recommendedName>
</protein>
<dbReference type="InterPro" id="IPR017972">
    <property type="entry name" value="Cyt_P450_CS"/>
</dbReference>
<dbReference type="InterPro" id="IPR002401">
    <property type="entry name" value="Cyt_P450_E_grp-I"/>
</dbReference>
<dbReference type="InterPro" id="IPR001128">
    <property type="entry name" value="Cyt_P450"/>
</dbReference>
<reference evidence="14 15" key="1">
    <citation type="journal article" date="2014" name="PLoS ONE">
        <title>Global Analysis of Gene Expression Profiles in Physic Nut (Jatropha curcas L.) Seedlings Exposed to Salt Stress.</title>
        <authorList>
            <person name="Zhang L."/>
            <person name="Zhang C."/>
            <person name="Wu P."/>
            <person name="Chen Y."/>
            <person name="Li M."/>
            <person name="Jiang H."/>
            <person name="Wu G."/>
        </authorList>
    </citation>
    <scope>NUCLEOTIDE SEQUENCE [LARGE SCALE GENOMIC DNA]</scope>
    <source>
        <strain evidence="15">cv. GZQX0401</strain>
        <tissue evidence="14">Young leaves</tissue>
    </source>
</reference>
<name>A0A067K6Z4_JATCU</name>
<comment type="similarity">
    <text evidence="2 12">Belongs to the cytochrome P450 family.</text>
</comment>
<keyword evidence="10" id="KW-0472">Membrane</keyword>
<dbReference type="GO" id="GO:0016705">
    <property type="term" value="F:oxidoreductase activity, acting on paired donors, with incorporation or reduction of molecular oxygen"/>
    <property type="evidence" value="ECO:0007669"/>
    <property type="project" value="InterPro"/>
</dbReference>
<feature type="chain" id="PRO_5001639295" description="Cytochrome P450" evidence="13">
    <location>
        <begin position="26"/>
        <end position="499"/>
    </location>
</feature>
<dbReference type="FunFam" id="1.10.630.10:FF:000023">
    <property type="entry name" value="Cytochrome P450 family protein"/>
    <property type="match status" value="1"/>
</dbReference>
<dbReference type="EMBL" id="KK914593">
    <property type="protein sequence ID" value="KDP32016.1"/>
    <property type="molecule type" value="Genomic_DNA"/>
</dbReference>
<dbReference type="SUPFAM" id="SSF48264">
    <property type="entry name" value="Cytochrome P450"/>
    <property type="match status" value="1"/>
</dbReference>
<comment type="subcellular location">
    <subcellularLocation>
        <location evidence="1">Membrane</location>
        <topology evidence="1">Single-pass membrane protein</topology>
    </subcellularLocation>
</comment>
<dbReference type="InterPro" id="IPR050651">
    <property type="entry name" value="Plant_Cytochrome_P450_Monoox"/>
</dbReference>
<dbReference type="PRINTS" id="PR00385">
    <property type="entry name" value="P450"/>
</dbReference>
<evidence type="ECO:0000256" key="1">
    <source>
        <dbReference type="ARBA" id="ARBA00004167"/>
    </source>
</evidence>